<protein>
    <submittedName>
        <fullName evidence="1">DUF1491 family protein</fullName>
    </submittedName>
</protein>
<dbReference type="EMBL" id="JBHSSW010000001">
    <property type="protein sequence ID" value="MFC6196458.1"/>
    <property type="molecule type" value="Genomic_DNA"/>
</dbReference>
<keyword evidence="2" id="KW-1185">Reference proteome</keyword>
<name>A0ABW1S5K2_9PROT</name>
<comment type="caution">
    <text evidence="1">The sequence shown here is derived from an EMBL/GenBank/DDBJ whole genome shotgun (WGS) entry which is preliminary data.</text>
</comment>
<organism evidence="1 2">
    <name type="scientific">Ponticaulis profundi</name>
    <dbReference type="NCBI Taxonomy" id="2665222"/>
    <lineage>
        <taxon>Bacteria</taxon>
        <taxon>Pseudomonadati</taxon>
        <taxon>Pseudomonadota</taxon>
        <taxon>Alphaproteobacteria</taxon>
        <taxon>Hyphomonadales</taxon>
        <taxon>Hyphomonadaceae</taxon>
        <taxon>Ponticaulis</taxon>
    </lineage>
</organism>
<evidence type="ECO:0000313" key="1">
    <source>
        <dbReference type="EMBL" id="MFC6196458.1"/>
    </source>
</evidence>
<dbReference type="Pfam" id="PF07372">
    <property type="entry name" value="DUF1491"/>
    <property type="match status" value="1"/>
</dbReference>
<dbReference type="InterPro" id="IPR009964">
    <property type="entry name" value="DUF1491"/>
</dbReference>
<evidence type="ECO:0000313" key="2">
    <source>
        <dbReference type="Proteomes" id="UP001596303"/>
    </source>
</evidence>
<dbReference type="Proteomes" id="UP001596303">
    <property type="component" value="Unassembled WGS sequence"/>
</dbReference>
<proteinExistence type="predicted"/>
<sequence length="122" mass="13974">MNERLATYIWVDALIRRVQLAGASVFVTQKGDRERGDVLIKIARLDGTAAYLQRTPMTDNAFDWMPNAGAWDSEADVDAHLRRRREYDPDLWIIEIEDREGRHFLTETVNGECESPKHGANS</sequence>
<dbReference type="RefSeq" id="WP_377373850.1">
    <property type="nucleotide sequence ID" value="NZ_JBHSSW010000001.1"/>
</dbReference>
<gene>
    <name evidence="1" type="ORF">ACFQDM_00120</name>
</gene>
<reference evidence="2" key="1">
    <citation type="journal article" date="2019" name="Int. J. Syst. Evol. Microbiol.">
        <title>The Global Catalogue of Microorganisms (GCM) 10K type strain sequencing project: providing services to taxonomists for standard genome sequencing and annotation.</title>
        <authorList>
            <consortium name="The Broad Institute Genomics Platform"/>
            <consortium name="The Broad Institute Genome Sequencing Center for Infectious Disease"/>
            <person name="Wu L."/>
            <person name="Ma J."/>
        </authorList>
    </citation>
    <scope>NUCLEOTIDE SEQUENCE [LARGE SCALE GENOMIC DNA]</scope>
    <source>
        <strain evidence="2">CGMCC-1.15741</strain>
    </source>
</reference>
<accession>A0ABW1S5K2</accession>
<dbReference type="Gene3D" id="3.40.1530.20">
    <property type="entry name" value="Protein of unknown function (DUF1491)"/>
    <property type="match status" value="1"/>
</dbReference>